<proteinExistence type="predicted"/>
<evidence type="ECO:0000313" key="1">
    <source>
        <dbReference type="EMBL" id="BBI31194.1"/>
    </source>
</evidence>
<dbReference type="EMBL" id="AP019400">
    <property type="protein sequence ID" value="BBI31194.1"/>
    <property type="molecule type" value="Genomic_DNA"/>
</dbReference>
<accession>A0A3T1CZD6</accession>
<dbReference type="RefSeq" id="WP_157993929.1">
    <property type="nucleotide sequence ID" value="NZ_AP019400.1"/>
</dbReference>
<organism evidence="1 2">
    <name type="scientific">Cohnella abietis</name>
    <dbReference type="NCBI Taxonomy" id="2507935"/>
    <lineage>
        <taxon>Bacteria</taxon>
        <taxon>Bacillati</taxon>
        <taxon>Bacillota</taxon>
        <taxon>Bacilli</taxon>
        <taxon>Bacillales</taxon>
        <taxon>Paenibacillaceae</taxon>
        <taxon>Cohnella</taxon>
    </lineage>
</organism>
<evidence type="ECO:0000313" key="2">
    <source>
        <dbReference type="Proteomes" id="UP000289856"/>
    </source>
</evidence>
<dbReference type="KEGG" id="cohn:KCTCHS21_05930"/>
<reference evidence="1 2" key="1">
    <citation type="submission" date="2019-01" db="EMBL/GenBank/DDBJ databases">
        <title>Complete genome sequence of Cohnella hallensis HS21 isolated from Korean fir (Abies koreana) rhizospheric soil.</title>
        <authorList>
            <person name="Jiang L."/>
            <person name="Kang S.W."/>
            <person name="Kim S."/>
            <person name="Jung J."/>
            <person name="Kim C.Y."/>
            <person name="Kim D.H."/>
            <person name="Kim S.W."/>
            <person name="Lee J."/>
        </authorList>
    </citation>
    <scope>NUCLEOTIDE SEQUENCE [LARGE SCALE GENOMIC DNA]</scope>
    <source>
        <strain evidence="1 2">HS21</strain>
    </source>
</reference>
<gene>
    <name evidence="1" type="ORF">KCTCHS21_05930</name>
</gene>
<sequence length="51" mass="5813">MSINPKLQIPHQYNALVPNGVERLTKSAAVWLEEHRNDEEALEHYKRGASA</sequence>
<dbReference type="AlphaFoldDB" id="A0A3T1CZD6"/>
<keyword evidence="2" id="KW-1185">Reference proteome</keyword>
<name>A0A3T1CZD6_9BACL</name>
<protein>
    <submittedName>
        <fullName evidence="1">Uncharacterized protein</fullName>
    </submittedName>
</protein>
<dbReference type="Proteomes" id="UP000289856">
    <property type="component" value="Chromosome"/>
</dbReference>